<feature type="domain" description="ABC3 transporter permease C-terminal" evidence="7">
    <location>
        <begin position="280"/>
        <end position="410"/>
    </location>
</feature>
<evidence type="ECO:0000256" key="2">
    <source>
        <dbReference type="ARBA" id="ARBA00022475"/>
    </source>
</evidence>
<dbReference type="GO" id="GO:0044874">
    <property type="term" value="P:lipoprotein localization to outer membrane"/>
    <property type="evidence" value="ECO:0007669"/>
    <property type="project" value="TreeGrafter"/>
</dbReference>
<organism evidence="9">
    <name type="scientific">bioreactor metagenome</name>
    <dbReference type="NCBI Taxonomy" id="1076179"/>
    <lineage>
        <taxon>unclassified sequences</taxon>
        <taxon>metagenomes</taxon>
        <taxon>ecological metagenomes</taxon>
    </lineage>
</organism>
<sequence>MKFILELAAKNLLRYKRRTIITSIAIAMGLMMYIFVDSLLMGANLESMRNLKWYETASLRVHKESYWEERMFLPLESSIGNPEAVLDLLAKKGIAATERTVFTADMILYQDDFGEDGNMTVQVTAINPETDFSVYRFKDTLLEGRFLQKGEMDGVVLGSWFAEDIGAKVGYWVTFVTRGKGGFYEAFDMQIVGIVNCPNPNVNRTLVMMDKDAADLYLGMEGAVTSIDILLPEKSNLASVSKTLQADLASIDPQLRVFTWEDLAHDYLALLQAKQGGTGLILFLVFIIAAVGVSNTMLMAMFERMREIGMMRAMGMKDRDILFSFLFEAGGIGLVGSLVGVLLGVLANLYLVNVGFDFGFMFRDMDIGFRIQNVMRGAWSIATIAKAFFSGIGLSMLVAIFPIRRALKLDIPTCLHHQ</sequence>
<feature type="transmembrane region" description="Helical" evidence="6">
    <location>
        <begin position="378"/>
        <end position="401"/>
    </location>
</feature>
<protein>
    <submittedName>
        <fullName evidence="9">Uncharacterized protein</fullName>
    </submittedName>
</protein>
<dbReference type="Pfam" id="PF02687">
    <property type="entry name" value="FtsX"/>
    <property type="match status" value="1"/>
</dbReference>
<dbReference type="InterPro" id="IPR003838">
    <property type="entry name" value="ABC3_permease_C"/>
</dbReference>
<comment type="caution">
    <text evidence="9">The sequence shown here is derived from an EMBL/GenBank/DDBJ whole genome shotgun (WGS) entry which is preliminary data.</text>
</comment>
<evidence type="ECO:0000259" key="8">
    <source>
        <dbReference type="Pfam" id="PF12704"/>
    </source>
</evidence>
<comment type="subcellular location">
    <subcellularLocation>
        <location evidence="1">Cell membrane</location>
        <topology evidence="1">Multi-pass membrane protein</topology>
    </subcellularLocation>
</comment>
<dbReference type="InterPro" id="IPR025857">
    <property type="entry name" value="MacB_PCD"/>
</dbReference>
<evidence type="ECO:0000256" key="4">
    <source>
        <dbReference type="ARBA" id="ARBA00022989"/>
    </source>
</evidence>
<evidence type="ECO:0000256" key="5">
    <source>
        <dbReference type="ARBA" id="ARBA00023136"/>
    </source>
</evidence>
<evidence type="ECO:0000256" key="3">
    <source>
        <dbReference type="ARBA" id="ARBA00022692"/>
    </source>
</evidence>
<feature type="transmembrane region" description="Helical" evidence="6">
    <location>
        <begin position="280"/>
        <end position="300"/>
    </location>
</feature>
<dbReference type="Pfam" id="PF12704">
    <property type="entry name" value="MacB_PCD"/>
    <property type="match status" value="1"/>
</dbReference>
<accession>A0A644XL19</accession>
<feature type="domain" description="MacB-like periplasmic core" evidence="8">
    <location>
        <begin position="19"/>
        <end position="245"/>
    </location>
</feature>
<keyword evidence="3 6" id="KW-0812">Transmembrane</keyword>
<dbReference type="GO" id="GO:0098797">
    <property type="term" value="C:plasma membrane protein complex"/>
    <property type="evidence" value="ECO:0007669"/>
    <property type="project" value="TreeGrafter"/>
</dbReference>
<feature type="transmembrane region" description="Helical" evidence="6">
    <location>
        <begin position="321"/>
        <end position="351"/>
    </location>
</feature>
<proteinExistence type="predicted"/>
<dbReference type="PANTHER" id="PTHR30489">
    <property type="entry name" value="LIPOPROTEIN-RELEASING SYSTEM TRANSMEMBRANE PROTEIN LOLE"/>
    <property type="match status" value="1"/>
</dbReference>
<reference evidence="9" key="1">
    <citation type="submission" date="2019-08" db="EMBL/GenBank/DDBJ databases">
        <authorList>
            <person name="Kucharzyk K."/>
            <person name="Murdoch R.W."/>
            <person name="Higgins S."/>
            <person name="Loffler F."/>
        </authorList>
    </citation>
    <scope>NUCLEOTIDE SEQUENCE</scope>
</reference>
<evidence type="ECO:0000259" key="7">
    <source>
        <dbReference type="Pfam" id="PF02687"/>
    </source>
</evidence>
<keyword evidence="2" id="KW-1003">Cell membrane</keyword>
<gene>
    <name evidence="9" type="ORF">SDC9_62828</name>
</gene>
<name>A0A644XL19_9ZZZZ</name>
<dbReference type="PANTHER" id="PTHR30489:SF0">
    <property type="entry name" value="LIPOPROTEIN-RELEASING SYSTEM TRANSMEMBRANE PROTEIN LOLE"/>
    <property type="match status" value="1"/>
</dbReference>
<dbReference type="AlphaFoldDB" id="A0A644XL19"/>
<feature type="transmembrane region" description="Helical" evidence="6">
    <location>
        <begin position="20"/>
        <end position="41"/>
    </location>
</feature>
<evidence type="ECO:0000256" key="1">
    <source>
        <dbReference type="ARBA" id="ARBA00004651"/>
    </source>
</evidence>
<keyword evidence="5 6" id="KW-0472">Membrane</keyword>
<evidence type="ECO:0000256" key="6">
    <source>
        <dbReference type="SAM" id="Phobius"/>
    </source>
</evidence>
<dbReference type="EMBL" id="VSSQ01002612">
    <property type="protein sequence ID" value="MPM16448.1"/>
    <property type="molecule type" value="Genomic_DNA"/>
</dbReference>
<dbReference type="InterPro" id="IPR051447">
    <property type="entry name" value="Lipoprotein-release_system"/>
</dbReference>
<keyword evidence="4 6" id="KW-1133">Transmembrane helix</keyword>
<evidence type="ECO:0000313" key="9">
    <source>
        <dbReference type="EMBL" id="MPM16448.1"/>
    </source>
</evidence>